<dbReference type="Pfam" id="PF01527">
    <property type="entry name" value="HTH_Tnp_1"/>
    <property type="match status" value="1"/>
</dbReference>
<dbReference type="PANTHER" id="PTHR37936">
    <property type="entry name" value="TRANSPOSASE INSC FOR INSERTION ELEMENT IS2A-RELATED"/>
    <property type="match status" value="1"/>
</dbReference>
<accession>A0AAW7XVH6</accession>
<dbReference type="InterPro" id="IPR010921">
    <property type="entry name" value="Trp_repressor/repl_initiator"/>
</dbReference>
<dbReference type="AlphaFoldDB" id="A0AAW7XVH6"/>
<dbReference type="RefSeq" id="WP_303494632.1">
    <property type="nucleotide sequence ID" value="NZ_JAUOPJ010000005.1"/>
</dbReference>
<dbReference type="GO" id="GO:0006313">
    <property type="term" value="P:DNA transposition"/>
    <property type="evidence" value="ECO:0007669"/>
    <property type="project" value="InterPro"/>
</dbReference>
<dbReference type="SUPFAM" id="SSF48295">
    <property type="entry name" value="TrpR-like"/>
    <property type="match status" value="1"/>
</dbReference>
<comment type="caution">
    <text evidence="2">The sequence shown here is derived from an EMBL/GenBank/DDBJ whole genome shotgun (WGS) entry which is preliminary data.</text>
</comment>
<evidence type="ECO:0000256" key="1">
    <source>
        <dbReference type="ARBA" id="ARBA00009964"/>
    </source>
</evidence>
<comment type="similarity">
    <text evidence="1">Belongs to the transposase 8 family.</text>
</comment>
<dbReference type="InterPro" id="IPR002514">
    <property type="entry name" value="Transposase_8"/>
</dbReference>
<dbReference type="PANTHER" id="PTHR37936:SF3">
    <property type="entry name" value="TRANSPOSASE INSC FOR INSERTION ELEMENT IS2A-RELATED"/>
    <property type="match status" value="1"/>
</dbReference>
<organism evidence="2 3">
    <name type="scientific">Celeribacter halophilus</name>
    <dbReference type="NCBI Taxonomy" id="576117"/>
    <lineage>
        <taxon>Bacteria</taxon>
        <taxon>Pseudomonadati</taxon>
        <taxon>Pseudomonadota</taxon>
        <taxon>Alphaproteobacteria</taxon>
        <taxon>Rhodobacterales</taxon>
        <taxon>Roseobacteraceae</taxon>
        <taxon>Celeribacter</taxon>
    </lineage>
</organism>
<proteinExistence type="inferred from homology"/>
<dbReference type="Proteomes" id="UP001169823">
    <property type="component" value="Unassembled WGS sequence"/>
</dbReference>
<feature type="non-terminal residue" evidence="2">
    <location>
        <position position="88"/>
    </location>
</feature>
<protein>
    <submittedName>
        <fullName evidence="2">Transposase</fullName>
    </submittedName>
</protein>
<sequence>MRHEVIVGVERRRRWRDDEKQAILEEVGVNGATVTDVARRHDITRQHIYQWRRALRRKGLGAGSDRTVFLPLPPLTSDEAPDVPVATS</sequence>
<gene>
    <name evidence="2" type="ORF">Q4494_07990</name>
</gene>
<dbReference type="GO" id="GO:0004803">
    <property type="term" value="F:transposase activity"/>
    <property type="evidence" value="ECO:0007669"/>
    <property type="project" value="InterPro"/>
</dbReference>
<dbReference type="InterPro" id="IPR036388">
    <property type="entry name" value="WH-like_DNA-bd_sf"/>
</dbReference>
<evidence type="ECO:0000313" key="3">
    <source>
        <dbReference type="Proteomes" id="UP001169823"/>
    </source>
</evidence>
<dbReference type="Gene3D" id="1.10.10.10">
    <property type="entry name" value="Winged helix-like DNA-binding domain superfamily/Winged helix DNA-binding domain"/>
    <property type="match status" value="1"/>
</dbReference>
<reference evidence="2" key="1">
    <citation type="submission" date="2023-07" db="EMBL/GenBank/DDBJ databases">
        <title>Genome content predicts the carbon catabolic preferences of heterotrophic bacteria.</title>
        <authorList>
            <person name="Gralka M."/>
        </authorList>
    </citation>
    <scope>NUCLEOTIDE SEQUENCE</scope>
    <source>
        <strain evidence="2">I2M02</strain>
    </source>
</reference>
<dbReference type="GO" id="GO:0043565">
    <property type="term" value="F:sequence-specific DNA binding"/>
    <property type="evidence" value="ECO:0007669"/>
    <property type="project" value="InterPro"/>
</dbReference>
<dbReference type="EMBL" id="JAUOPJ010000005">
    <property type="protein sequence ID" value="MDO6457012.1"/>
    <property type="molecule type" value="Genomic_DNA"/>
</dbReference>
<name>A0AAW7XVH6_9RHOB</name>
<evidence type="ECO:0000313" key="2">
    <source>
        <dbReference type="EMBL" id="MDO6457012.1"/>
    </source>
</evidence>